<sequence length="658" mass="74028">MAGHDGDIDVVQDPTLGKIKKVKITTNKTSSSSHGNTEPVSPHKPLVKIEETNTAEKPVEFAEEGVDIDFNNQNTKKRGKKIVNPSARGKIKRVKDASEELDGSDFVQNPTLGMLKKVKVTTAKKASSSHGQTEPISPHKQPVKVVKPNRGPQQAKGINHETDKGIEEEPSSDTSEVQYRVLRTRTSPRTQHETVHTLNDSQRDAIKSMRLGSLLDIKIDGVPSRLGFYVVDNLTNMRLNVRHDSIPITISSTHDLLGLPTGGIDILCTQQKKPETNINDMFRKQFVKKNMRPKDVMKLIEGTGDASGAFKINFLVLFVNLMGEIKLLKDMIDNILATKCKIEERLSACLSKYHSDEAFISLAGELNDIFKNYKKHEGSRDTVPCANSALSKEKEEAITDNVASTAIGTSREKVSELISSDICVGQRVRDETSIENDLILTPLSQYWLSQTFHKICDETVENSISSKQHSKDVLNIRPPHFDLGISPTKTVEPSSVIKPTRKEQGKGICIEDEATLKKCNSDIVFELENGTNILRGNLASLASNSMVYTNVIDGWAELLNYEEMYRSRDSLCRNNLAKSARFDMNILKMRNMDLHLLMIKHQKVVRHLTWQEIDETRQERLQMSWQTKENFDDGGVFLMRHMETWMGDERSWKTGFTT</sequence>
<keyword evidence="3" id="KW-1185">Reference proteome</keyword>
<dbReference type="Gramene" id="KVI11420">
    <property type="protein sequence ID" value="KVI11420"/>
    <property type="gene ID" value="Ccrd_010169"/>
</dbReference>
<organism evidence="2 3">
    <name type="scientific">Cynara cardunculus var. scolymus</name>
    <name type="common">Globe artichoke</name>
    <name type="synonym">Cynara scolymus</name>
    <dbReference type="NCBI Taxonomy" id="59895"/>
    <lineage>
        <taxon>Eukaryota</taxon>
        <taxon>Viridiplantae</taxon>
        <taxon>Streptophyta</taxon>
        <taxon>Embryophyta</taxon>
        <taxon>Tracheophyta</taxon>
        <taxon>Spermatophyta</taxon>
        <taxon>Magnoliopsida</taxon>
        <taxon>eudicotyledons</taxon>
        <taxon>Gunneridae</taxon>
        <taxon>Pentapetalae</taxon>
        <taxon>asterids</taxon>
        <taxon>campanulids</taxon>
        <taxon>Asterales</taxon>
        <taxon>Asteraceae</taxon>
        <taxon>Carduoideae</taxon>
        <taxon>Cardueae</taxon>
        <taxon>Carduinae</taxon>
        <taxon>Cynara</taxon>
    </lineage>
</organism>
<dbReference type="PANTHER" id="PTHR34835">
    <property type="entry name" value="OS07G0283600 PROTEIN-RELATED"/>
    <property type="match status" value="1"/>
</dbReference>
<feature type="region of interest" description="Disordered" evidence="1">
    <location>
        <begin position="22"/>
        <end position="47"/>
    </location>
</feature>
<accession>A0A103YLL7</accession>
<protein>
    <recommendedName>
        <fullName evidence="4">Ulp1 protease family, C-terminal catalytic domain-containing protein</fullName>
    </recommendedName>
</protein>
<evidence type="ECO:0000256" key="1">
    <source>
        <dbReference type="SAM" id="MobiDB-lite"/>
    </source>
</evidence>
<feature type="compositionally biased region" description="Basic and acidic residues" evidence="1">
    <location>
        <begin position="158"/>
        <end position="167"/>
    </location>
</feature>
<gene>
    <name evidence="2" type="ORF">Ccrd_010169</name>
</gene>
<feature type="compositionally biased region" description="Low complexity" evidence="1">
    <location>
        <begin position="24"/>
        <end position="33"/>
    </location>
</feature>
<evidence type="ECO:0000313" key="2">
    <source>
        <dbReference type="EMBL" id="KVI11420.1"/>
    </source>
</evidence>
<comment type="caution">
    <text evidence="2">The sequence shown here is derived from an EMBL/GenBank/DDBJ whole genome shotgun (WGS) entry which is preliminary data.</text>
</comment>
<evidence type="ECO:0000313" key="3">
    <source>
        <dbReference type="Proteomes" id="UP000243975"/>
    </source>
</evidence>
<feature type="region of interest" description="Disordered" evidence="1">
    <location>
        <begin position="126"/>
        <end position="176"/>
    </location>
</feature>
<evidence type="ECO:0008006" key="4">
    <source>
        <dbReference type="Google" id="ProtNLM"/>
    </source>
</evidence>
<name>A0A103YLL7_CYNCS</name>
<dbReference type="AlphaFoldDB" id="A0A103YLL7"/>
<dbReference type="Proteomes" id="UP000243975">
    <property type="component" value="Unassembled WGS sequence"/>
</dbReference>
<dbReference type="PANTHER" id="PTHR34835:SF90">
    <property type="entry name" value="AMINOTRANSFERASE-LIKE PLANT MOBILE DOMAIN-CONTAINING PROTEIN"/>
    <property type="match status" value="1"/>
</dbReference>
<proteinExistence type="predicted"/>
<dbReference type="EMBL" id="LEKV01000134">
    <property type="protein sequence ID" value="KVI11420.1"/>
    <property type="molecule type" value="Genomic_DNA"/>
</dbReference>
<reference evidence="2 3" key="1">
    <citation type="journal article" date="2016" name="Sci. Rep.">
        <title>The genome sequence of the outbreeding globe artichoke constructed de novo incorporating a phase-aware low-pass sequencing strategy of F1 progeny.</title>
        <authorList>
            <person name="Scaglione D."/>
            <person name="Reyes-Chin-Wo S."/>
            <person name="Acquadro A."/>
            <person name="Froenicke L."/>
            <person name="Portis E."/>
            <person name="Beitel C."/>
            <person name="Tirone M."/>
            <person name="Mauro R."/>
            <person name="Lo Monaco A."/>
            <person name="Mauromicale G."/>
            <person name="Faccioli P."/>
            <person name="Cattivelli L."/>
            <person name="Rieseberg L."/>
            <person name="Michelmore R."/>
            <person name="Lanteri S."/>
        </authorList>
    </citation>
    <scope>NUCLEOTIDE SEQUENCE [LARGE SCALE GENOMIC DNA]</scope>
    <source>
        <strain evidence="2">2C</strain>
    </source>
</reference>